<comment type="caution">
    <text evidence="2">The sequence shown here is derived from an EMBL/GenBank/DDBJ whole genome shotgun (WGS) entry which is preliminary data.</text>
</comment>
<dbReference type="Pfam" id="PF00561">
    <property type="entry name" value="Abhydrolase_1"/>
    <property type="match status" value="1"/>
</dbReference>
<gene>
    <name evidence="2" type="ORF">CVP04_09925</name>
</gene>
<accession>A0A2M8RTR5</accession>
<dbReference type="AlphaFoldDB" id="A0A2M8RTR5"/>
<dbReference type="EMBL" id="PHGZ01000024">
    <property type="protein sequence ID" value="PJG82272.1"/>
    <property type="molecule type" value="Genomic_DNA"/>
</dbReference>
<sequence length="88" mass="9172">MVDGLASQHHVVIFDNRGVDGSGGVTPNSVGEMTDDAATFIDTFGFTKVNLLGFSLDGCVAQALVLQRPELVERLILAGTAPQAVAQT</sequence>
<dbReference type="RefSeq" id="WP_100297356.1">
    <property type="nucleotide sequence ID" value="NZ_PHGZ01000024.1"/>
</dbReference>
<dbReference type="Gene3D" id="3.40.50.1820">
    <property type="entry name" value="alpha/beta hydrolase"/>
    <property type="match status" value="1"/>
</dbReference>
<dbReference type="Proteomes" id="UP000230282">
    <property type="component" value="Unassembled WGS sequence"/>
</dbReference>
<dbReference type="PANTHER" id="PTHR43433:SF5">
    <property type="entry name" value="AB HYDROLASE-1 DOMAIN-CONTAINING PROTEIN"/>
    <property type="match status" value="1"/>
</dbReference>
<evidence type="ECO:0000259" key="1">
    <source>
        <dbReference type="Pfam" id="PF00561"/>
    </source>
</evidence>
<protein>
    <recommendedName>
        <fullName evidence="1">AB hydrolase-1 domain-containing protein</fullName>
    </recommendedName>
</protein>
<dbReference type="InterPro" id="IPR029058">
    <property type="entry name" value="AB_hydrolase_fold"/>
</dbReference>
<dbReference type="PANTHER" id="PTHR43433">
    <property type="entry name" value="HYDROLASE, ALPHA/BETA FOLD FAMILY PROTEIN"/>
    <property type="match status" value="1"/>
</dbReference>
<proteinExistence type="predicted"/>
<dbReference type="InterPro" id="IPR000073">
    <property type="entry name" value="AB_hydrolase_1"/>
</dbReference>
<name>A0A2M8RTR5_9PAST</name>
<feature type="domain" description="AB hydrolase-1" evidence="1">
    <location>
        <begin position="1"/>
        <end position="80"/>
    </location>
</feature>
<dbReference type="InterPro" id="IPR050471">
    <property type="entry name" value="AB_hydrolase"/>
</dbReference>
<evidence type="ECO:0000313" key="3">
    <source>
        <dbReference type="Proteomes" id="UP000230282"/>
    </source>
</evidence>
<dbReference type="OrthoDB" id="7958481at2"/>
<evidence type="ECO:0000313" key="2">
    <source>
        <dbReference type="EMBL" id="PJG82272.1"/>
    </source>
</evidence>
<keyword evidence="3" id="KW-1185">Reference proteome</keyword>
<organism evidence="2 3">
    <name type="scientific">Caviibacterium pharyngocola</name>
    <dbReference type="NCBI Taxonomy" id="28159"/>
    <lineage>
        <taxon>Bacteria</taxon>
        <taxon>Pseudomonadati</taxon>
        <taxon>Pseudomonadota</taxon>
        <taxon>Gammaproteobacteria</taxon>
        <taxon>Pasteurellales</taxon>
        <taxon>Pasteurellaceae</taxon>
        <taxon>Caviibacterium</taxon>
    </lineage>
</organism>
<reference evidence="2 3" key="1">
    <citation type="submission" date="2017-11" db="EMBL/GenBank/DDBJ databases">
        <title>Reclassification of Bisgaard taxon 5 as Caviibacterium pharyngocola gen. nov., sp. nov.</title>
        <authorList>
            <person name="Christensen H."/>
        </authorList>
    </citation>
    <scope>NUCLEOTIDE SEQUENCE [LARGE SCALE GENOMIC DNA]</scope>
    <source>
        <strain evidence="2 3">7_3</strain>
    </source>
</reference>
<dbReference type="SUPFAM" id="SSF53474">
    <property type="entry name" value="alpha/beta-Hydrolases"/>
    <property type="match status" value="1"/>
</dbReference>